<keyword evidence="1" id="KW-0472">Membrane</keyword>
<dbReference type="InterPro" id="IPR058983">
    <property type="entry name" value="AftB_C"/>
</dbReference>
<feature type="transmembrane region" description="Helical" evidence="1">
    <location>
        <begin position="332"/>
        <end position="353"/>
    </location>
</feature>
<evidence type="ECO:0000256" key="1">
    <source>
        <dbReference type="SAM" id="Phobius"/>
    </source>
</evidence>
<dbReference type="AlphaFoldDB" id="A0AAX1L7U0"/>
<feature type="transmembrane region" description="Helical" evidence="1">
    <location>
        <begin position="82"/>
        <end position="101"/>
    </location>
</feature>
<dbReference type="Proteomes" id="UP000617681">
    <property type="component" value="Chromosome"/>
</dbReference>
<feature type="transmembrane region" description="Helical" evidence="1">
    <location>
        <begin position="280"/>
        <end position="298"/>
    </location>
</feature>
<dbReference type="Pfam" id="PF26371">
    <property type="entry name" value="AftB_C"/>
    <property type="match status" value="1"/>
</dbReference>
<protein>
    <recommendedName>
        <fullName evidence="2">Terminal beta-(1-&gt;2)-arabinofuranosyltransferase C-terminal domain-containing protein</fullName>
    </recommendedName>
</protein>
<feature type="transmembrane region" description="Helical" evidence="1">
    <location>
        <begin position="132"/>
        <end position="153"/>
    </location>
</feature>
<feature type="transmembrane region" description="Helical" evidence="1">
    <location>
        <begin position="199"/>
        <end position="220"/>
    </location>
</feature>
<evidence type="ECO:0000313" key="3">
    <source>
        <dbReference type="EMBL" id="QRP70465.1"/>
    </source>
</evidence>
<proteinExistence type="predicted"/>
<evidence type="ECO:0000259" key="2">
    <source>
        <dbReference type="Pfam" id="PF26371"/>
    </source>
</evidence>
<keyword evidence="1" id="KW-1133">Transmembrane helix</keyword>
<feature type="transmembrane region" description="Helical" evidence="1">
    <location>
        <begin position="6"/>
        <end position="24"/>
    </location>
</feature>
<dbReference type="EMBL" id="CP069534">
    <property type="protein sequence ID" value="QRP70465.1"/>
    <property type="molecule type" value="Genomic_DNA"/>
</dbReference>
<name>A0AAX1L7U0_9CORY</name>
<gene>
    <name evidence="3" type="ORF">I6J21_12090</name>
</gene>
<accession>A0AAX1L7U0</accession>
<dbReference type="RefSeq" id="WP_005393283.1">
    <property type="nucleotide sequence ID" value="NZ_CP069534.1"/>
</dbReference>
<reference evidence="3" key="1">
    <citation type="submission" date="2021-02" db="EMBL/GenBank/DDBJ databases">
        <title>FDA dAtabase for Regulatory Grade micrObial Sequences (FDA-ARGOS): Supporting development and validation of Infectious Disease Dx tests.</title>
        <authorList>
            <person name="Sproer C."/>
            <person name="Gronow S."/>
            <person name="Severitt S."/>
            <person name="Schroder I."/>
            <person name="Tallon L."/>
            <person name="Sadzewicz L."/>
            <person name="Zhao X."/>
            <person name="Boylan J."/>
            <person name="Ott S."/>
            <person name="Bowen H."/>
            <person name="Vavikolanu K."/>
            <person name="Mehta A."/>
            <person name="Aluvathingal J."/>
            <person name="Nadendla S."/>
            <person name="Lowell S."/>
            <person name="Myers T."/>
            <person name="Yan Y."/>
            <person name="Sichtig H."/>
        </authorList>
    </citation>
    <scope>NUCLEOTIDE SEQUENCE</scope>
    <source>
        <strain evidence="3">FDAARGOS_1191</strain>
    </source>
</reference>
<sequence>MIRKVEASLLVVVLAVCAGIWGWMRRWMSDDGLIVLRTVRNLLAGHGPVFNAGERVEANTSTLWQYLIYAVSLLSDARLEIIALWLALGLSVAAVAISTWASARMHWGSFVLPVGALVYLALPPARDFFTSGLEWGLCIFWIAVAWALLVRWASTDAETNGGLFLAFWAGLSWLVRPELALYGAFIGLLLFAARPTWKLIAVALPVPLGYEIFRMGYYGLLVPHTAVAKSASGAMWEQGWKYVRDLTDAYNLWLVLALVVAGGILAVVRRPSRFELRSRSMVVILMLLCGAIHVLYVVRVGGDFMHGRMLLLPLYAMLQPVWVLPVRHIIEAIIPAAVAVWAIVVSVNGYHWYYNDDPSTLDIVDERAFWLRITHHTVEDPMLTATDFLKADRMSGYTEALEEAFSQPTGMLMPILKNKDPEEFGWITVPRMVRESAPAYTHQMDSIPITIYYTNMGMTSMNAPLNVRVLDTIGLSTPLAARGPRLEGARIGHDKYLPEYWQLAASGSDIHRLPPFAQPEKVPAARDALFTSDLVDLAATYKAPLTPQRFFDNMKWALKNGRTLEVSHDLEDYADKPVEKDATIVWPIRWGNDIHPQTFLTLE</sequence>
<evidence type="ECO:0000313" key="4">
    <source>
        <dbReference type="Proteomes" id="UP000617681"/>
    </source>
</evidence>
<feature type="transmembrane region" description="Helical" evidence="1">
    <location>
        <begin position="250"/>
        <end position="268"/>
    </location>
</feature>
<organism evidence="3 4">
    <name type="scientific">Corynebacterium glucuronolyticum</name>
    <dbReference type="NCBI Taxonomy" id="39791"/>
    <lineage>
        <taxon>Bacteria</taxon>
        <taxon>Bacillati</taxon>
        <taxon>Actinomycetota</taxon>
        <taxon>Actinomycetes</taxon>
        <taxon>Mycobacteriales</taxon>
        <taxon>Corynebacteriaceae</taxon>
        <taxon>Corynebacterium</taxon>
    </lineage>
</organism>
<keyword evidence="1" id="KW-0812">Transmembrane</keyword>
<feature type="domain" description="Terminal beta-(1-&gt;2)-arabinofuranosyltransferase C-terminal" evidence="2">
    <location>
        <begin position="391"/>
        <end position="575"/>
    </location>
</feature>
<feature type="transmembrane region" description="Helical" evidence="1">
    <location>
        <begin position="165"/>
        <end position="192"/>
    </location>
</feature>